<feature type="compositionally biased region" description="Polar residues" evidence="1">
    <location>
        <begin position="515"/>
        <end position="532"/>
    </location>
</feature>
<sequence length="2293" mass="251463">MEMVKAVVEEVMCISGYPHVAQNPESSLCGGCCEGTVFTFTSAGSNGKLRQRVRSRASTLKLHGRQEERTDPVFTEMRMMPPRREGTPADGEFLSAGQDFISTFPPDGPCGNSESLVEVQNSIIQTQSVGRKDSGKDCYLLESELGSNLEQPKIVEDEVKGITYSRGENYYESNGTGKDVNKQDGETAENISTRDTIHQTGTMRVENEEASSDGYIDDRNHRISSTGENFNQRKLSCIGKREQTIPARCIKNESVREEVDCRRMFQVERTEVRVASFPESNCRLQIEAELKNLQARHHVTGVKWSMIGRSQTFPDQEPPVVKDLDRAVSTETGSEVLREKEGQGKENGHSSLIPSGFASGRAEHVFPSKGPLARSFTSFNEVTTKREGKTFSFGGESFLRAESSSQKSAGKATCMSSRVVSSTKSFSYEPVGAGTMQAGHLLQDISRGYSGLSLLNKATPTTDTRIKITESVEAATNINQNLSLPLSPLSFMKQDLAWIRKSNQNGVGFSDSEIGKSSNTKQIPSSDLSYSFSGDVAERSEDFETGSSTSEEQECNWLAISGKPPVGHRFRSDSASVKECPTQRSRQIRPVVNRGLRSISLDWYGSTRSEDSDGDSCLDNDNPYFQEHGDEGDCFPRGAECLGPEYEVDDDVSPISSDGTLCRWEDNMEDDKENCKVRQREVSSLEAELKEGEGRITALHGELIRMDVDSRQQSMISKQAKSCVQKEDSKSSMSFHRTGRPKCDLGYATQCRLPIRRRAWRRSFKKTKKMSAERVNYMEKWLGRGRRKASMESRFSDFGNTSSQISLEDKDGLLLATQAVDISDTFPDCRSKERSMTPPTSLGNGYISHPTSERSETADSIIESGFCGESSMLEILGSCFIEDCNSGLPNSFPVRSEDLNNGEEISSKPLDRKEPLDFTTEAVKDALADQQCIQPDGKNAFSMEITSGEDDTESVPDPTNISTFPATAKPSSRHPRFQTGVGSHALTGKKSEVKLNLSGKDTFLGALQEPRDCAQMRSQLASSRRQDRNEGQEDGDDIKAPPASAVVTSYGSFLEESLGNEKVAHVSPNGHSGIRRPEEPSDIPKPVISRKPKIPIFVRAKNGLASGWLLQSFVWKKFGKQKLKAGDPNSLQSECISRKYTNESRRISNAGSASPRTVSELTNSKEPKERDVNACDPSTIRKNKIHGARQNESEGAAAPEPPSGEDFISETVRGTPTASENTGVREFCDQGSESNSARFDSESVSTELSHISAFKNSFDGDEKAERMILPDFEIPGKLAGRNSDVKSLDASEETAYLCGRDLHLQSSVEGRDVEARKTLESVSKPYVSREHGYSLRRSAELGVHDSGENDFSPPDDSIVVSFHTKGSFLSEGSSGDILGESLDGEVEGAYGRRKKRGIMNKSRCDLPSEPKNFPPPLADSAMSAHILGEDVLYTISAQESRLSGGESVSTKEVKEETYHLPPVILRSKDASSSSHRAECQGQLLVHCRKKRENSTLEHEDNSLIKSTASSGFVALLKSPGSEKGIQSSRDGISEVDKFSTSDTGNRPPSSPLDERSGFYVSEILEGEEIREEVVRVGQHEIPEQRHLIPAPLASTRNVDFNDTDRVQAGASSVCARTSRISKKQVGECEREEDAGVQTESTCQGTYFTQINPERSRTNKFDSTNSGLFQPSAAWTDQGLSTNHEERVSSDRPDQQPGRPDPWLSQGQEIHWQRKISEKGIGNMGVRTVADNPGTPAVVQGCRSYHPPPFEWNAVGSRGAQGSLLSFYKHGERISTSQNQSSEPIPRNEVQKSNAPTTFTMPGNCQRLENGRVVNVQPLQVWNLASKTDLPSFDHGGRKEHRNAFTDCHTQDEVFLERFSSRSDSQKISNHHKRPASTGLASGAPAVSAATSACDRNGFFRLNDKVIPVEQMTLAVNRESEPSLPSSLSSRLASPLGDPPAPLPSQTRCFSPSNILPLPYEPDKAHLASSNMIFKKVYHTCEPALFPDYRNSVSSISPCSSINEYSGSNPDLFPFKPKLCSHGSTGSGARYSDEAVDFKTFPTQNYVQTVPVPLPPSLVQNPTMALNSKRFCSSCRTEQPFCDTCNYSSCSKSSCNNQLPVCGGMLRQPQCHSEQILDLHTPAYALACPAETARSRRMEALVSRGHVDQYACNAGQYATQQTMPTRLPVWPVPDKTTETGMPGDSALQDCTLPLGKERDSGLVWLTGEEMNLIRELRQSVGKDSTRSSECLADSDPNHVTTLSSSGTGVRESSFCGGASNISLTGSISRCSNYSTCTSPRQTTEAGITTQTVNI</sequence>
<dbReference type="Proteomes" id="UP001605036">
    <property type="component" value="Unassembled WGS sequence"/>
</dbReference>
<dbReference type="EMBL" id="JBHFFA010000006">
    <property type="protein sequence ID" value="KAL2620751.1"/>
    <property type="molecule type" value="Genomic_DNA"/>
</dbReference>
<accession>A0ABD1Y1X9</accession>
<comment type="caution">
    <text evidence="2">The sequence shown here is derived from an EMBL/GenBank/DDBJ whole genome shotgun (WGS) entry which is preliminary data.</text>
</comment>
<feature type="region of interest" description="Disordered" evidence="1">
    <location>
        <begin position="1519"/>
        <end position="1556"/>
    </location>
</feature>
<keyword evidence="3" id="KW-1185">Reference proteome</keyword>
<feature type="region of interest" description="Disordered" evidence="1">
    <location>
        <begin position="1064"/>
        <end position="1087"/>
    </location>
</feature>
<feature type="region of interest" description="Disordered" evidence="1">
    <location>
        <begin position="1008"/>
        <end position="1043"/>
    </location>
</feature>
<feature type="compositionally biased region" description="Polar residues" evidence="1">
    <location>
        <begin position="1147"/>
        <end position="1162"/>
    </location>
</feature>
<feature type="region of interest" description="Disordered" evidence="1">
    <location>
        <begin position="1861"/>
        <end position="1882"/>
    </location>
</feature>
<evidence type="ECO:0000313" key="3">
    <source>
        <dbReference type="Proteomes" id="UP001605036"/>
    </source>
</evidence>
<feature type="compositionally biased region" description="Polar residues" evidence="1">
    <location>
        <begin position="1660"/>
        <end position="1681"/>
    </location>
</feature>
<gene>
    <name evidence="2" type="ORF">R1flu_000956</name>
</gene>
<feature type="compositionally biased region" description="Polar residues" evidence="1">
    <location>
        <begin position="1212"/>
        <end position="1222"/>
    </location>
</feature>
<feature type="compositionally biased region" description="Low complexity" evidence="1">
    <location>
        <begin position="1921"/>
        <end position="1935"/>
    </location>
</feature>
<feature type="region of interest" description="Disordered" evidence="1">
    <location>
        <begin position="1916"/>
        <end position="1940"/>
    </location>
</feature>
<feature type="compositionally biased region" description="Basic and acidic residues" evidence="1">
    <location>
        <begin position="1682"/>
        <end position="1693"/>
    </location>
</feature>
<feature type="region of interest" description="Disordered" evidence="1">
    <location>
        <begin position="1653"/>
        <end position="1706"/>
    </location>
</feature>
<organism evidence="2 3">
    <name type="scientific">Riccia fluitans</name>
    <dbReference type="NCBI Taxonomy" id="41844"/>
    <lineage>
        <taxon>Eukaryota</taxon>
        <taxon>Viridiplantae</taxon>
        <taxon>Streptophyta</taxon>
        <taxon>Embryophyta</taxon>
        <taxon>Marchantiophyta</taxon>
        <taxon>Marchantiopsida</taxon>
        <taxon>Marchantiidae</taxon>
        <taxon>Marchantiales</taxon>
        <taxon>Ricciaceae</taxon>
        <taxon>Riccia</taxon>
    </lineage>
</organism>
<name>A0ABD1Y1X9_9MARC</name>
<feature type="region of interest" description="Disordered" evidence="1">
    <location>
        <begin position="328"/>
        <end position="356"/>
    </location>
</feature>
<feature type="region of interest" description="Disordered" evidence="1">
    <location>
        <begin position="1141"/>
        <end position="1224"/>
    </location>
</feature>
<feature type="compositionally biased region" description="Polar residues" evidence="1">
    <location>
        <begin position="1773"/>
        <end position="1782"/>
    </location>
</feature>
<feature type="region of interest" description="Disordered" evidence="1">
    <location>
        <begin position="827"/>
        <end position="853"/>
    </location>
</feature>
<evidence type="ECO:0000256" key="1">
    <source>
        <dbReference type="SAM" id="MobiDB-lite"/>
    </source>
</evidence>
<protein>
    <submittedName>
        <fullName evidence="2">Uncharacterized protein</fullName>
    </submittedName>
</protein>
<feature type="region of interest" description="Disordered" evidence="1">
    <location>
        <begin position="2222"/>
        <end position="2249"/>
    </location>
</feature>
<feature type="compositionally biased region" description="Polar residues" evidence="1">
    <location>
        <begin position="2236"/>
        <end position="2246"/>
    </location>
</feature>
<feature type="region of interest" description="Disordered" evidence="1">
    <location>
        <begin position="509"/>
        <end position="532"/>
    </location>
</feature>
<feature type="compositionally biased region" description="Basic and acidic residues" evidence="1">
    <location>
        <begin position="336"/>
        <end position="348"/>
    </location>
</feature>
<evidence type="ECO:0000313" key="2">
    <source>
        <dbReference type="EMBL" id="KAL2620751.1"/>
    </source>
</evidence>
<feature type="region of interest" description="Disordered" evidence="1">
    <location>
        <begin position="1773"/>
        <end position="1796"/>
    </location>
</feature>
<reference evidence="2 3" key="1">
    <citation type="submission" date="2024-09" db="EMBL/GenBank/DDBJ databases">
        <title>Chromosome-scale assembly of Riccia fluitans.</title>
        <authorList>
            <person name="Paukszto L."/>
            <person name="Sawicki J."/>
            <person name="Karawczyk K."/>
            <person name="Piernik-Szablinska J."/>
            <person name="Szczecinska M."/>
            <person name="Mazdziarz M."/>
        </authorList>
    </citation>
    <scope>NUCLEOTIDE SEQUENCE [LARGE SCALE GENOMIC DNA]</scope>
    <source>
        <strain evidence="2">Rf_01</strain>
        <tissue evidence="2">Aerial parts of the thallus</tissue>
    </source>
</reference>
<proteinExistence type="predicted"/>
<feature type="compositionally biased region" description="Basic and acidic residues" evidence="1">
    <location>
        <begin position="1163"/>
        <end position="1173"/>
    </location>
</feature>